<reference evidence="2" key="1">
    <citation type="submission" date="2016-11" db="EMBL/GenBank/DDBJ databases">
        <authorList>
            <person name="Varghese N."/>
            <person name="Submissions S."/>
        </authorList>
    </citation>
    <scope>NUCLEOTIDE SEQUENCE [LARGE SCALE GENOMIC DNA]</scope>
    <source>
        <strain evidence="2">DSM 16785</strain>
    </source>
</reference>
<proteinExistence type="predicted"/>
<comment type="caution">
    <text evidence="2">The sequence shown here is derived from an EMBL/GenBank/DDBJ whole genome shotgun (WGS) entry which is preliminary data.</text>
</comment>
<organism evidence="2 3">
    <name type="scientific">Marinitoga hydrogenitolerans (strain DSM 16785 / JCM 12826 / AT1271)</name>
    <dbReference type="NCBI Taxonomy" id="1122195"/>
    <lineage>
        <taxon>Bacteria</taxon>
        <taxon>Thermotogati</taxon>
        <taxon>Thermotogota</taxon>
        <taxon>Thermotogae</taxon>
        <taxon>Petrotogales</taxon>
        <taxon>Petrotogaceae</taxon>
        <taxon>Marinitoga</taxon>
    </lineage>
</organism>
<gene>
    <name evidence="2" type="ORF">SAMN02745164_01505</name>
</gene>
<dbReference type="AlphaFoldDB" id="A0A1M4XRW5"/>
<keyword evidence="3" id="KW-1185">Reference proteome</keyword>
<sequence>MFRSSRNVFVLDNLKDKLFSITSDAFNSLDMNKLFNFLISFYSHKPNKNSPYDPTSLLRLFFLLNSIFSEDAFTSSRDILSVVPPEYLQLCGFRDSVPCYTTYFYFKRRIGLSNLLCLLNSFKLALAKSYLNRFSFIFKKLGFIVLSVDSQPILVDGNVPKGVIHSHNKFYNKKLGIRFHHVDIVFPFYFNLFSVFRPANYHDNTIFQNLIFDNIKSFIRFCSSKGFYVFFTLDKGYDSFSVFIILFLLVLYPLFL</sequence>
<evidence type="ECO:0008006" key="4">
    <source>
        <dbReference type="Google" id="ProtNLM"/>
    </source>
</evidence>
<evidence type="ECO:0000313" key="3">
    <source>
        <dbReference type="Proteomes" id="UP000184334"/>
    </source>
</evidence>
<evidence type="ECO:0000256" key="1">
    <source>
        <dbReference type="SAM" id="Phobius"/>
    </source>
</evidence>
<feature type="transmembrane region" description="Helical" evidence="1">
    <location>
        <begin position="237"/>
        <end position="255"/>
    </location>
</feature>
<accession>A0A1M4XRW5</accession>
<evidence type="ECO:0000313" key="2">
    <source>
        <dbReference type="EMBL" id="SHE96324.1"/>
    </source>
</evidence>
<dbReference type="Proteomes" id="UP000184334">
    <property type="component" value="Unassembled WGS sequence"/>
</dbReference>
<dbReference type="EMBL" id="FQUI01000024">
    <property type="protein sequence ID" value="SHE96324.1"/>
    <property type="molecule type" value="Genomic_DNA"/>
</dbReference>
<keyword evidence="1" id="KW-0472">Membrane</keyword>
<dbReference type="OrthoDB" id="9922119at2"/>
<dbReference type="RefSeq" id="WP_072865054.1">
    <property type="nucleotide sequence ID" value="NZ_FQUI01000024.1"/>
</dbReference>
<name>A0A1M4XRW5_MARH1</name>
<keyword evidence="1" id="KW-1133">Transmembrane helix</keyword>
<protein>
    <recommendedName>
        <fullName evidence="4">Transposase InsH N-terminal domain-containing protein</fullName>
    </recommendedName>
</protein>
<keyword evidence="1" id="KW-0812">Transmembrane</keyword>